<keyword evidence="2" id="KW-0813">Transport</keyword>
<dbReference type="GeneID" id="93281393"/>
<dbReference type="CDD" id="cd06579">
    <property type="entry name" value="TM_PBP1_transp_AraH_like"/>
    <property type="match status" value="1"/>
</dbReference>
<evidence type="ECO:0000256" key="3">
    <source>
        <dbReference type="ARBA" id="ARBA00022475"/>
    </source>
</evidence>
<dbReference type="Pfam" id="PF02653">
    <property type="entry name" value="BPD_transp_2"/>
    <property type="match status" value="1"/>
</dbReference>
<keyword evidence="5" id="KW-0762">Sugar transport</keyword>
<feature type="transmembrane region" description="Helical" evidence="11">
    <location>
        <begin position="319"/>
        <end position="350"/>
    </location>
</feature>
<evidence type="ECO:0000256" key="7">
    <source>
        <dbReference type="ARBA" id="ARBA00022989"/>
    </source>
</evidence>
<dbReference type="PANTHER" id="PTHR32196:SF32">
    <property type="entry name" value="XYLOSE TRANSPORT SYSTEM PERMEASE PROTEIN XYLH"/>
    <property type="match status" value="1"/>
</dbReference>
<sequence>MEKIKKIVGNNIREYTMVVALVVIVLFFQITMDGVLLKPMNVTNLILQNSYVLVLSIGMLLCLITGNVDLSVGSVVGFIGAVSGILMVNHGWGVVPTIIVCLVIGLLIGAWNGFWIAYVRIPAFIATLAGMLVFRGLTMAVMKGQTIGPFPKAYQVMSSGFIPDFLGGDGINLFALLVGVLLSVYAVFSMIRSRRKKQAFHFAVPSIPVFAAKLAGIVLIINLFFFWLALYNGIPSVFILIGLLILVYSFVTTKTIAGRHVYAYGGNAKAARLSGVKTQRVLFAVYTNMGLLAAIAGIVFTGRLNAATPKAGDGFEMDAIAACCIGGASASGGVGTVSGAIIGGLIMGVLNNGMSLMGVSTDWQQSIKGLVLLAAVAFDVYTKSKAKK</sequence>
<gene>
    <name evidence="12" type="ORF">SAMN05216313_1552</name>
</gene>
<evidence type="ECO:0000256" key="1">
    <source>
        <dbReference type="ARBA" id="ARBA00004651"/>
    </source>
</evidence>
<organism evidence="12 13">
    <name type="scientific">Enterocloster lavalensis</name>
    <dbReference type="NCBI Taxonomy" id="460384"/>
    <lineage>
        <taxon>Bacteria</taxon>
        <taxon>Bacillati</taxon>
        <taxon>Bacillota</taxon>
        <taxon>Clostridia</taxon>
        <taxon>Lachnospirales</taxon>
        <taxon>Lachnospiraceae</taxon>
        <taxon>Enterocloster</taxon>
    </lineage>
</organism>
<feature type="transmembrane region" description="Helical" evidence="11">
    <location>
        <begin position="42"/>
        <end position="63"/>
    </location>
</feature>
<evidence type="ECO:0000256" key="11">
    <source>
        <dbReference type="SAM" id="Phobius"/>
    </source>
</evidence>
<keyword evidence="6 11" id="KW-0812">Transmembrane</keyword>
<keyword evidence="13" id="KW-1185">Reference proteome</keyword>
<feature type="transmembrane region" description="Helical" evidence="11">
    <location>
        <begin position="233"/>
        <end position="251"/>
    </location>
</feature>
<accession>A0A1I0K929</accession>
<dbReference type="GO" id="GO:0005886">
    <property type="term" value="C:plasma membrane"/>
    <property type="evidence" value="ECO:0007669"/>
    <property type="project" value="UniProtKB-SubCell"/>
</dbReference>
<keyword evidence="8 11" id="KW-0472">Membrane</keyword>
<dbReference type="PANTHER" id="PTHR32196">
    <property type="entry name" value="ABC TRANSPORTER PERMEASE PROTEIN YPHD-RELATED-RELATED"/>
    <property type="match status" value="1"/>
</dbReference>
<evidence type="ECO:0000256" key="10">
    <source>
        <dbReference type="ARBA" id="ARBA00035686"/>
    </source>
</evidence>
<evidence type="ECO:0000313" key="13">
    <source>
        <dbReference type="Proteomes" id="UP000198508"/>
    </source>
</evidence>
<dbReference type="EMBL" id="FOIM01000055">
    <property type="protein sequence ID" value="SEU20531.1"/>
    <property type="molecule type" value="Genomic_DNA"/>
</dbReference>
<keyword evidence="7 11" id="KW-1133">Transmembrane helix</keyword>
<evidence type="ECO:0000313" key="12">
    <source>
        <dbReference type="EMBL" id="SEU20531.1"/>
    </source>
</evidence>
<proteinExistence type="predicted"/>
<dbReference type="InterPro" id="IPR001851">
    <property type="entry name" value="ABC_transp_permease"/>
</dbReference>
<evidence type="ECO:0000256" key="8">
    <source>
        <dbReference type="ARBA" id="ARBA00023136"/>
    </source>
</evidence>
<reference evidence="13" key="1">
    <citation type="submission" date="2016-10" db="EMBL/GenBank/DDBJ databases">
        <authorList>
            <person name="Varghese N."/>
            <person name="Submissions S."/>
        </authorList>
    </citation>
    <scope>NUCLEOTIDE SEQUENCE [LARGE SCALE GENOMIC DNA]</scope>
    <source>
        <strain evidence="13">NLAE-zl-G277</strain>
    </source>
</reference>
<feature type="transmembrane region" description="Helical" evidence="11">
    <location>
        <begin position="94"/>
        <end position="114"/>
    </location>
</feature>
<evidence type="ECO:0000256" key="4">
    <source>
        <dbReference type="ARBA" id="ARBA00022519"/>
    </source>
</evidence>
<evidence type="ECO:0000256" key="5">
    <source>
        <dbReference type="ARBA" id="ARBA00022597"/>
    </source>
</evidence>
<feature type="transmembrane region" description="Helical" evidence="11">
    <location>
        <begin position="281"/>
        <end position="299"/>
    </location>
</feature>
<dbReference type="NCBIfam" id="NF040906">
    <property type="entry name" value="GguB"/>
    <property type="match status" value="1"/>
</dbReference>
<protein>
    <recommendedName>
        <fullName evidence="10">Xylose transport system permease protein XylH</fullName>
    </recommendedName>
</protein>
<feature type="transmembrane region" description="Helical" evidence="11">
    <location>
        <begin position="200"/>
        <end position="227"/>
    </location>
</feature>
<dbReference type="GO" id="GO:0022857">
    <property type="term" value="F:transmembrane transporter activity"/>
    <property type="evidence" value="ECO:0007669"/>
    <property type="project" value="InterPro"/>
</dbReference>
<dbReference type="RefSeq" id="WP_092371724.1">
    <property type="nucleotide sequence ID" value="NZ_DAINWJ010000420.1"/>
</dbReference>
<keyword evidence="3" id="KW-1003">Cell membrane</keyword>
<dbReference type="AlphaFoldDB" id="A0A1I0K929"/>
<name>A0A1I0K929_9FIRM</name>
<feature type="transmembrane region" description="Helical" evidence="11">
    <location>
        <begin position="170"/>
        <end position="188"/>
    </location>
</feature>
<dbReference type="STRING" id="460384.SAMN05216313_1552"/>
<feature type="transmembrane region" description="Helical" evidence="11">
    <location>
        <begin position="121"/>
        <end position="142"/>
    </location>
</feature>
<comment type="function">
    <text evidence="9">Part of the binding-protein-dependent transport system for D-xylose. Probably responsible for the translocation of the substrate across the membrane.</text>
</comment>
<feature type="transmembrane region" description="Helical" evidence="11">
    <location>
        <begin position="12"/>
        <end position="30"/>
    </location>
</feature>
<evidence type="ECO:0000256" key="9">
    <source>
        <dbReference type="ARBA" id="ARBA00035611"/>
    </source>
</evidence>
<keyword evidence="4" id="KW-0997">Cell inner membrane</keyword>
<dbReference type="Proteomes" id="UP000198508">
    <property type="component" value="Unassembled WGS sequence"/>
</dbReference>
<evidence type="ECO:0000256" key="6">
    <source>
        <dbReference type="ARBA" id="ARBA00022692"/>
    </source>
</evidence>
<comment type="subcellular location">
    <subcellularLocation>
        <location evidence="1">Cell membrane</location>
        <topology evidence="1">Multi-pass membrane protein</topology>
    </subcellularLocation>
</comment>
<evidence type="ECO:0000256" key="2">
    <source>
        <dbReference type="ARBA" id="ARBA00022448"/>
    </source>
</evidence>